<evidence type="ECO:0000313" key="3">
    <source>
        <dbReference type="Proteomes" id="UP000182063"/>
    </source>
</evidence>
<dbReference type="GO" id="GO:0016020">
    <property type="term" value="C:membrane"/>
    <property type="evidence" value="ECO:0007669"/>
    <property type="project" value="InterPro"/>
</dbReference>
<dbReference type="GO" id="GO:0015097">
    <property type="term" value="F:mercury ion transmembrane transporter activity"/>
    <property type="evidence" value="ECO:0007669"/>
    <property type="project" value="InterPro"/>
</dbReference>
<reference evidence="3" key="1">
    <citation type="submission" date="2016-11" db="EMBL/GenBank/DDBJ databases">
        <title>Complete Genome Sequence of alachlor-degrading Sphingomonas sp. strain JJ-A5.</title>
        <authorList>
            <person name="Lee H."/>
            <person name="Ka J.-O."/>
        </authorList>
    </citation>
    <scope>NUCLEOTIDE SEQUENCE [LARGE SCALE GENOMIC DNA]</scope>
    <source>
        <strain evidence="3">JJ-A5</strain>
    </source>
</reference>
<keyword evidence="1" id="KW-0812">Transmembrane</keyword>
<proteinExistence type="predicted"/>
<feature type="transmembrane region" description="Helical" evidence="1">
    <location>
        <begin position="21"/>
        <end position="42"/>
    </location>
</feature>
<feature type="transmembrane region" description="Helical" evidence="1">
    <location>
        <begin position="104"/>
        <end position="121"/>
    </location>
</feature>
<dbReference type="KEGG" id="sphj:BSL82_00795"/>
<protein>
    <recommendedName>
        <fullName evidence="4">MerC domain-containing protein</fullName>
    </recommendedName>
</protein>
<keyword evidence="3" id="KW-1185">Reference proteome</keyword>
<dbReference type="InterPro" id="IPR004891">
    <property type="entry name" value="Mercury-R_MerC"/>
</dbReference>
<evidence type="ECO:0008006" key="4">
    <source>
        <dbReference type="Google" id="ProtNLM"/>
    </source>
</evidence>
<dbReference type="Proteomes" id="UP000182063">
    <property type="component" value="Chromosome"/>
</dbReference>
<name>A0A1L3ZZ25_9SPHN</name>
<gene>
    <name evidence="2" type="ORF">BSL82_00795</name>
</gene>
<dbReference type="OrthoDB" id="6078385at2"/>
<accession>A0A1L3ZZ25</accession>
<keyword evidence="1" id="KW-1133">Transmembrane helix</keyword>
<evidence type="ECO:0000313" key="2">
    <source>
        <dbReference type="EMBL" id="API60870.1"/>
    </source>
</evidence>
<feature type="transmembrane region" description="Helical" evidence="1">
    <location>
        <begin position="54"/>
        <end position="72"/>
    </location>
</feature>
<evidence type="ECO:0000256" key="1">
    <source>
        <dbReference type="SAM" id="Phobius"/>
    </source>
</evidence>
<dbReference type="EMBL" id="CP018221">
    <property type="protein sequence ID" value="API60870.1"/>
    <property type="molecule type" value="Genomic_DNA"/>
</dbReference>
<dbReference type="AlphaFoldDB" id="A0A1L3ZZ25"/>
<organism evidence="2 3">
    <name type="scientific">Tardibacter chloracetimidivorans</name>
    <dbReference type="NCBI Taxonomy" id="1921510"/>
    <lineage>
        <taxon>Bacteria</taxon>
        <taxon>Pseudomonadati</taxon>
        <taxon>Pseudomonadota</taxon>
        <taxon>Alphaproteobacteria</taxon>
        <taxon>Sphingomonadales</taxon>
        <taxon>Sphingomonadaceae</taxon>
        <taxon>Tardibacter</taxon>
    </lineage>
</organism>
<sequence>MEWQVFQALRRLGADRAAMTLSGLCLVHCLAGVVLFSTFAVLGDVLVSPLVHEIGLGIAIVLAAWALGRGYLRHHRLFPAATGCAGIGLMAAGISVPHGDFREIGFTVLGVSLVAAAHYLNRRTIKG</sequence>
<keyword evidence="1" id="KW-0472">Membrane</keyword>
<dbReference type="Pfam" id="PF03203">
    <property type="entry name" value="MerC"/>
    <property type="match status" value="1"/>
</dbReference>
<dbReference type="STRING" id="1921510.BSL82_00795"/>
<feature type="transmembrane region" description="Helical" evidence="1">
    <location>
        <begin position="77"/>
        <end position="98"/>
    </location>
</feature>